<dbReference type="Pfam" id="PF01255">
    <property type="entry name" value="Prenyltransf"/>
    <property type="match status" value="1"/>
</dbReference>
<dbReference type="PROSITE" id="PS01066">
    <property type="entry name" value="UPP_SYNTHASE"/>
    <property type="match status" value="1"/>
</dbReference>
<name>A0ABP6Z190_9ACTN</name>
<reference evidence="6" key="1">
    <citation type="journal article" date="2019" name="Int. J. Syst. Evol. Microbiol.">
        <title>The Global Catalogue of Microorganisms (GCM) 10K type strain sequencing project: providing services to taxonomists for standard genome sequencing and annotation.</title>
        <authorList>
            <consortium name="The Broad Institute Genomics Platform"/>
            <consortium name="The Broad Institute Genome Sequencing Center for Infectious Disease"/>
            <person name="Wu L."/>
            <person name="Ma J."/>
        </authorList>
    </citation>
    <scope>NUCLEOTIDE SEQUENCE [LARGE SCALE GENOMIC DNA]</scope>
    <source>
        <strain evidence="6">JCM 17656</strain>
    </source>
</reference>
<dbReference type="GO" id="GO:0016740">
    <property type="term" value="F:transferase activity"/>
    <property type="evidence" value="ECO:0007669"/>
    <property type="project" value="UniProtKB-KW"/>
</dbReference>
<protein>
    <submittedName>
        <fullName evidence="5">Isoprenyl transferase</fullName>
    </submittedName>
</protein>
<keyword evidence="3" id="KW-0460">Magnesium</keyword>
<dbReference type="NCBIfam" id="TIGR00055">
    <property type="entry name" value="uppS"/>
    <property type="match status" value="1"/>
</dbReference>
<comment type="similarity">
    <text evidence="4">Belongs to the UPP synthase family. Z-FPP synthase subfamily.</text>
</comment>
<dbReference type="CDD" id="cd00475">
    <property type="entry name" value="Cis_IPPS"/>
    <property type="match status" value="1"/>
</dbReference>
<dbReference type="InterPro" id="IPR036424">
    <property type="entry name" value="UPP_synth-like_sf"/>
</dbReference>
<keyword evidence="2" id="KW-0479">Metal-binding</keyword>
<dbReference type="InterPro" id="IPR018520">
    <property type="entry name" value="UPP_synth-like_CS"/>
</dbReference>
<keyword evidence="1 5" id="KW-0808">Transferase</keyword>
<proteinExistence type="inferred from homology"/>
<evidence type="ECO:0000256" key="1">
    <source>
        <dbReference type="ARBA" id="ARBA00022679"/>
    </source>
</evidence>
<evidence type="ECO:0000256" key="4">
    <source>
        <dbReference type="ARBA" id="ARBA00038453"/>
    </source>
</evidence>
<evidence type="ECO:0000313" key="5">
    <source>
        <dbReference type="EMBL" id="GAA3594889.1"/>
    </source>
</evidence>
<sequence>MDLLHWCEDIESLEVLTLWPLSKQNLARSREELSQLLGVIVKTVAKISRTQHWRIHYMGDLECLPSDVTDLLLSHSGATSHLGKPVLNLAIAYSGRDEITRAVQRLLARRRAQGATTELASRISAAGISRYLDTAGQPDPDLVIRTSGERRLSDFMPWQTAHSELYFTSAYWPDFSREDLCTALRSFENRERRYGR</sequence>
<comment type="caution">
    <text evidence="5">The sequence shown here is derived from an EMBL/GenBank/DDBJ whole genome shotgun (WGS) entry which is preliminary data.</text>
</comment>
<keyword evidence="6" id="KW-1185">Reference proteome</keyword>
<dbReference type="SUPFAM" id="SSF64005">
    <property type="entry name" value="Undecaprenyl diphosphate synthase"/>
    <property type="match status" value="1"/>
</dbReference>
<dbReference type="Proteomes" id="UP001500707">
    <property type="component" value="Unassembled WGS sequence"/>
</dbReference>
<dbReference type="PANTHER" id="PTHR10291:SF43">
    <property type="entry name" value="DEHYDRODOLICHYL DIPHOSPHATE SYNTHASE COMPLEX SUBUNIT DHDDS"/>
    <property type="match status" value="1"/>
</dbReference>
<dbReference type="PANTHER" id="PTHR10291">
    <property type="entry name" value="DEHYDRODOLICHYL DIPHOSPHATE SYNTHASE FAMILY MEMBER"/>
    <property type="match status" value="1"/>
</dbReference>
<dbReference type="Gene3D" id="3.40.1180.10">
    <property type="entry name" value="Decaprenyl diphosphate synthase-like"/>
    <property type="match status" value="1"/>
</dbReference>
<evidence type="ECO:0000256" key="3">
    <source>
        <dbReference type="ARBA" id="ARBA00022842"/>
    </source>
</evidence>
<accession>A0ABP6Z190</accession>
<dbReference type="InterPro" id="IPR001441">
    <property type="entry name" value="UPP_synth-like"/>
</dbReference>
<dbReference type="EMBL" id="BAABCE010000036">
    <property type="protein sequence ID" value="GAA3594889.1"/>
    <property type="molecule type" value="Genomic_DNA"/>
</dbReference>
<organism evidence="5 6">
    <name type="scientific">Streptomyces osmaniensis</name>
    <dbReference type="NCBI Taxonomy" id="593134"/>
    <lineage>
        <taxon>Bacteria</taxon>
        <taxon>Bacillati</taxon>
        <taxon>Actinomycetota</taxon>
        <taxon>Actinomycetes</taxon>
        <taxon>Kitasatosporales</taxon>
        <taxon>Streptomycetaceae</taxon>
        <taxon>Streptomyces</taxon>
    </lineage>
</organism>
<evidence type="ECO:0000313" key="6">
    <source>
        <dbReference type="Proteomes" id="UP001500707"/>
    </source>
</evidence>
<gene>
    <name evidence="5" type="ORF">GCM10022295_90220</name>
</gene>
<evidence type="ECO:0000256" key="2">
    <source>
        <dbReference type="ARBA" id="ARBA00022723"/>
    </source>
</evidence>